<dbReference type="InterPro" id="IPR003034">
    <property type="entry name" value="SAP_dom"/>
</dbReference>
<dbReference type="Proteomes" id="UP000028045">
    <property type="component" value="Unassembled WGS sequence"/>
</dbReference>
<feature type="region of interest" description="Disordered" evidence="1">
    <location>
        <begin position="413"/>
        <end position="497"/>
    </location>
</feature>
<feature type="compositionally biased region" description="Basic and acidic residues" evidence="1">
    <location>
        <begin position="54"/>
        <end position="64"/>
    </location>
</feature>
<feature type="region of interest" description="Disordered" evidence="1">
    <location>
        <begin position="551"/>
        <end position="633"/>
    </location>
</feature>
<evidence type="ECO:0000259" key="2">
    <source>
        <dbReference type="PROSITE" id="PS50800"/>
    </source>
</evidence>
<feature type="compositionally biased region" description="Polar residues" evidence="1">
    <location>
        <begin position="110"/>
        <end position="129"/>
    </location>
</feature>
<dbReference type="AlphaFoldDB" id="A0A084B066"/>
<dbReference type="InterPro" id="IPR035979">
    <property type="entry name" value="RBD_domain_sf"/>
</dbReference>
<dbReference type="InterPro" id="IPR034257">
    <property type="entry name" value="Acinus_RRM"/>
</dbReference>
<dbReference type="PANTHER" id="PTHR47031">
    <property type="entry name" value="SAP DNA-BINDING DOMAIN-CONTAINING PROTEIN"/>
    <property type="match status" value="1"/>
</dbReference>
<dbReference type="Gene3D" id="1.10.720.30">
    <property type="entry name" value="SAP domain"/>
    <property type="match status" value="1"/>
</dbReference>
<feature type="compositionally biased region" description="Basic and acidic residues" evidence="1">
    <location>
        <begin position="598"/>
        <end position="633"/>
    </location>
</feature>
<keyword evidence="4" id="KW-1185">Reference proteome</keyword>
<dbReference type="SUPFAM" id="SSF54928">
    <property type="entry name" value="RNA-binding domain, RBD"/>
    <property type="match status" value="1"/>
</dbReference>
<name>A0A084B066_STACB</name>
<feature type="region of interest" description="Disordered" evidence="1">
    <location>
        <begin position="37"/>
        <end position="288"/>
    </location>
</feature>
<evidence type="ECO:0000313" key="4">
    <source>
        <dbReference type="Proteomes" id="UP000028045"/>
    </source>
</evidence>
<organism evidence="3 4">
    <name type="scientific">Stachybotrys chartarum (strain CBS 109288 / IBT 7711)</name>
    <name type="common">Toxic black mold</name>
    <name type="synonym">Stilbospora chartarum</name>
    <dbReference type="NCBI Taxonomy" id="1280523"/>
    <lineage>
        <taxon>Eukaryota</taxon>
        <taxon>Fungi</taxon>
        <taxon>Dikarya</taxon>
        <taxon>Ascomycota</taxon>
        <taxon>Pezizomycotina</taxon>
        <taxon>Sordariomycetes</taxon>
        <taxon>Hypocreomycetidae</taxon>
        <taxon>Hypocreales</taxon>
        <taxon>Stachybotryaceae</taxon>
        <taxon>Stachybotrys</taxon>
    </lineage>
</organism>
<dbReference type="EMBL" id="KL648402">
    <property type="protein sequence ID" value="KEY70945.1"/>
    <property type="molecule type" value="Genomic_DNA"/>
</dbReference>
<gene>
    <name evidence="3" type="ORF">S7711_00784</name>
</gene>
<evidence type="ECO:0000256" key="1">
    <source>
        <dbReference type="SAM" id="MobiDB-lite"/>
    </source>
</evidence>
<feature type="compositionally biased region" description="Polar residues" evidence="1">
    <location>
        <begin position="178"/>
        <end position="188"/>
    </location>
</feature>
<dbReference type="SMART" id="SM00513">
    <property type="entry name" value="SAP"/>
    <property type="match status" value="1"/>
</dbReference>
<dbReference type="SUPFAM" id="SSF68906">
    <property type="entry name" value="SAP domain"/>
    <property type="match status" value="1"/>
</dbReference>
<dbReference type="InterPro" id="IPR036361">
    <property type="entry name" value="SAP_dom_sf"/>
</dbReference>
<feature type="compositionally biased region" description="Basic and acidic residues" evidence="1">
    <location>
        <begin position="413"/>
        <end position="422"/>
    </location>
</feature>
<reference evidence="3 4" key="1">
    <citation type="journal article" date="2014" name="BMC Genomics">
        <title>Comparative genome sequencing reveals chemotype-specific gene clusters in the toxigenic black mold Stachybotrys.</title>
        <authorList>
            <person name="Semeiks J."/>
            <person name="Borek D."/>
            <person name="Otwinowski Z."/>
            <person name="Grishin N.V."/>
        </authorList>
    </citation>
    <scope>NUCLEOTIDE SEQUENCE [LARGE SCALE GENOMIC DNA]</scope>
    <source>
        <strain evidence="4">CBS 109288 / IBT 7711</strain>
    </source>
</reference>
<dbReference type="GO" id="GO:0003676">
    <property type="term" value="F:nucleic acid binding"/>
    <property type="evidence" value="ECO:0007669"/>
    <property type="project" value="InterPro"/>
</dbReference>
<proteinExistence type="predicted"/>
<feature type="domain" description="SAP" evidence="2">
    <location>
        <begin position="4"/>
        <end position="38"/>
    </location>
</feature>
<sequence>MTDWAKLKVVDLKAELKSRGLSYAGLKSDLVARLEEAESGQDESAQAMEAVEGGTKDEAEEHEGGSTAQDEDPERVMNPLAVDGTVEASAEGLSEPIPAPAENVDEPARASSNDALGTTAEPVSTNLEQASPPAVAEENALPHVPEPQESASLHASSAQDGDSIKEKAEEVQHAPSLETLSPPSNITSPAREPGAEANKRKRRSLSPPPVEEDILRKRARVDDDSEAGVVGSVTAPDVKPVDETADVAPVTGRRDSGDEVMQDVSMTDASRPHADPAVNEEDEDARDVVPSVHPATSALYISNLMRPLRPQDVRDHLSGLATRPGDPINDDVISNFFLDQIRTHAFVVFDSVYAASRVRAALHAHVWPNESNRKALWVDFVPPEKVDEWISTEEASSDRRSTRWEVVYKDGPDGSVEARLETGSRTTSLAGPPPSSRAPAPAFGGTNTIPIGPRGYREPGQPAPPTGPRAKRPGTGPGPRPAPLPTHFEGGAPERTRAFPVITYQTVSEDVARRRIANMRSFYTTDKKRRLGRDINRYSFENGDAFVDRGKEIFEGIRPPHRERERRRGGGTGPRPPFGPSSRGGGRPRRGGPPPFRPRSDRYLPGADDGRRSPPRSRDDRGSYRSRDYRDRY</sequence>
<accession>A0A084B066</accession>
<dbReference type="CDD" id="cd12432">
    <property type="entry name" value="RRM_ACINU"/>
    <property type="match status" value="1"/>
</dbReference>
<dbReference type="PANTHER" id="PTHR47031:SF3">
    <property type="entry name" value="SAP DOMAIN-CONTAINING PROTEIN"/>
    <property type="match status" value="1"/>
</dbReference>
<feature type="compositionally biased region" description="Polar residues" evidence="1">
    <location>
        <begin position="149"/>
        <end position="160"/>
    </location>
</feature>
<dbReference type="PROSITE" id="PS50800">
    <property type="entry name" value="SAP"/>
    <property type="match status" value="1"/>
</dbReference>
<feature type="compositionally biased region" description="Basic and acidic residues" evidence="1">
    <location>
        <begin position="551"/>
        <end position="568"/>
    </location>
</feature>
<dbReference type="Pfam" id="PF02037">
    <property type="entry name" value="SAP"/>
    <property type="match status" value="1"/>
</dbReference>
<protein>
    <recommendedName>
        <fullName evidence="2">SAP domain-containing protein</fullName>
    </recommendedName>
</protein>
<dbReference type="HOGENOM" id="CLU_016396_0_0_1"/>
<dbReference type="OrthoDB" id="5348404at2759"/>
<feature type="compositionally biased region" description="Basic and acidic residues" evidence="1">
    <location>
        <begin position="213"/>
        <end position="222"/>
    </location>
</feature>
<evidence type="ECO:0000313" key="3">
    <source>
        <dbReference type="EMBL" id="KEY70945.1"/>
    </source>
</evidence>
<feature type="compositionally biased region" description="Basic and acidic residues" evidence="1">
    <location>
        <begin position="162"/>
        <end position="172"/>
    </location>
</feature>